<name>A0A0H5DSM5_9BACT</name>
<evidence type="ECO:0000256" key="6">
    <source>
        <dbReference type="ARBA" id="ARBA00022840"/>
    </source>
</evidence>
<dbReference type="PANTHER" id="PTHR43692:SF1">
    <property type="entry name" value="UDP-N-ACETYLMURAMOYLALANINE--D-GLUTAMATE LIGASE"/>
    <property type="match status" value="1"/>
</dbReference>
<dbReference type="EMBL" id="CWGJ01000027">
    <property type="protein sequence ID" value="CRX39313.1"/>
    <property type="molecule type" value="Genomic_DNA"/>
</dbReference>
<dbReference type="NCBIfam" id="TIGR01087">
    <property type="entry name" value="murD"/>
    <property type="match status" value="1"/>
</dbReference>
<dbReference type="InterPro" id="IPR036565">
    <property type="entry name" value="Mur-like_cat_sf"/>
</dbReference>
<dbReference type="GO" id="GO:0008360">
    <property type="term" value="P:regulation of cell shape"/>
    <property type="evidence" value="ECO:0007669"/>
    <property type="project" value="UniProtKB-KW"/>
</dbReference>
<dbReference type="Pfam" id="PF02875">
    <property type="entry name" value="Mur_ligase_C"/>
    <property type="match status" value="1"/>
</dbReference>
<dbReference type="InterPro" id="IPR036615">
    <property type="entry name" value="Mur_ligase_C_dom_sf"/>
</dbReference>
<keyword evidence="7 8" id="KW-0132">Cell division</keyword>
<feature type="domain" description="Mur ligase C-terminal" evidence="9">
    <location>
        <begin position="307"/>
        <end position="417"/>
    </location>
</feature>
<dbReference type="Proteomes" id="UP000220251">
    <property type="component" value="Unassembled WGS sequence"/>
</dbReference>
<dbReference type="RefSeq" id="WP_098039183.1">
    <property type="nucleotide sequence ID" value="NZ_CWGJ01000027.1"/>
</dbReference>
<dbReference type="Gene3D" id="3.90.190.20">
    <property type="entry name" value="Mur ligase, C-terminal domain"/>
    <property type="match status" value="1"/>
</dbReference>
<dbReference type="InterPro" id="IPR005762">
    <property type="entry name" value="MurD"/>
</dbReference>
<keyword evidence="6 7" id="KW-0067">ATP-binding</keyword>
<evidence type="ECO:0000259" key="10">
    <source>
        <dbReference type="Pfam" id="PF08245"/>
    </source>
</evidence>
<keyword evidence="5 7" id="KW-0547">Nucleotide-binding</keyword>
<evidence type="ECO:0000313" key="12">
    <source>
        <dbReference type="Proteomes" id="UP000220251"/>
    </source>
</evidence>
<dbReference type="SUPFAM" id="SSF53244">
    <property type="entry name" value="MurD-like peptide ligases, peptide-binding domain"/>
    <property type="match status" value="1"/>
</dbReference>
<dbReference type="GO" id="GO:0071555">
    <property type="term" value="P:cell wall organization"/>
    <property type="evidence" value="ECO:0007669"/>
    <property type="project" value="UniProtKB-KW"/>
</dbReference>
<dbReference type="Pfam" id="PF21799">
    <property type="entry name" value="MurD-like_N"/>
    <property type="match status" value="1"/>
</dbReference>
<keyword evidence="12" id="KW-1185">Reference proteome</keyword>
<gene>
    <name evidence="7 11" type="primary">murD</name>
    <name evidence="11" type="ORF">ELAC_1991</name>
</gene>
<keyword evidence="7 8" id="KW-0133">Cell shape</keyword>
<feature type="domain" description="Mur ligase central" evidence="10">
    <location>
        <begin position="113"/>
        <end position="283"/>
    </location>
</feature>
<dbReference type="PANTHER" id="PTHR43692">
    <property type="entry name" value="UDP-N-ACETYLMURAMOYLALANINE--D-GLUTAMATE LIGASE"/>
    <property type="match status" value="1"/>
</dbReference>
<evidence type="ECO:0000256" key="1">
    <source>
        <dbReference type="ARBA" id="ARBA00004496"/>
    </source>
</evidence>
<dbReference type="HAMAP" id="MF_00639">
    <property type="entry name" value="MurD"/>
    <property type="match status" value="1"/>
</dbReference>
<comment type="similarity">
    <text evidence="7">Belongs to the MurCDEF family.</text>
</comment>
<evidence type="ECO:0000313" key="11">
    <source>
        <dbReference type="EMBL" id="CRX39313.1"/>
    </source>
</evidence>
<dbReference type="AlphaFoldDB" id="A0A0H5DSM5"/>
<dbReference type="InterPro" id="IPR013221">
    <property type="entry name" value="Mur_ligase_cen"/>
</dbReference>
<protein>
    <recommendedName>
        <fullName evidence="7 8">UDP-N-acetylmuramoylalanine--D-glutamate ligase</fullName>
        <ecNumber evidence="7 8">6.3.2.9</ecNumber>
    </recommendedName>
    <alternativeName>
        <fullName evidence="7">D-glutamic acid-adding enzyme</fullName>
    </alternativeName>
    <alternativeName>
        <fullName evidence="7">UDP-N-acetylmuramoyl-L-alanyl-D-glutamate synthetase</fullName>
    </alternativeName>
</protein>
<comment type="subcellular location">
    <subcellularLocation>
        <location evidence="1 7 8">Cytoplasm</location>
    </subcellularLocation>
</comment>
<organism evidence="11 12">
    <name type="scientific">Estrella lausannensis</name>
    <dbReference type="NCBI Taxonomy" id="483423"/>
    <lineage>
        <taxon>Bacteria</taxon>
        <taxon>Pseudomonadati</taxon>
        <taxon>Chlamydiota</taxon>
        <taxon>Chlamydiia</taxon>
        <taxon>Parachlamydiales</taxon>
        <taxon>Candidatus Criblamydiaceae</taxon>
        <taxon>Estrella</taxon>
    </lineage>
</organism>
<evidence type="ECO:0000256" key="8">
    <source>
        <dbReference type="RuleBase" id="RU003664"/>
    </source>
</evidence>
<dbReference type="GO" id="GO:0008764">
    <property type="term" value="F:UDP-N-acetylmuramoylalanine-D-glutamate ligase activity"/>
    <property type="evidence" value="ECO:0007669"/>
    <property type="project" value="UniProtKB-UniRule"/>
</dbReference>
<keyword evidence="3 7" id="KW-0963">Cytoplasm</keyword>
<dbReference type="Pfam" id="PF08245">
    <property type="entry name" value="Mur_ligase_M"/>
    <property type="match status" value="1"/>
</dbReference>
<dbReference type="InterPro" id="IPR004101">
    <property type="entry name" value="Mur_ligase_C"/>
</dbReference>
<evidence type="ECO:0000256" key="2">
    <source>
        <dbReference type="ARBA" id="ARBA00004752"/>
    </source>
</evidence>
<evidence type="ECO:0000256" key="3">
    <source>
        <dbReference type="ARBA" id="ARBA00022490"/>
    </source>
</evidence>
<dbReference type="Gene3D" id="3.40.1190.10">
    <property type="entry name" value="Mur-like, catalytic domain"/>
    <property type="match status" value="1"/>
</dbReference>
<keyword evidence="4 7" id="KW-0436">Ligase</keyword>
<dbReference type="OrthoDB" id="9809796at2"/>
<dbReference type="GO" id="GO:0005737">
    <property type="term" value="C:cytoplasm"/>
    <property type="evidence" value="ECO:0007669"/>
    <property type="project" value="UniProtKB-SubCell"/>
</dbReference>
<dbReference type="SUPFAM" id="SSF51984">
    <property type="entry name" value="MurCD N-terminal domain"/>
    <property type="match status" value="1"/>
</dbReference>
<dbReference type="GO" id="GO:0005524">
    <property type="term" value="F:ATP binding"/>
    <property type="evidence" value="ECO:0007669"/>
    <property type="project" value="UniProtKB-UniRule"/>
</dbReference>
<reference evidence="12" key="1">
    <citation type="submission" date="2015-06" db="EMBL/GenBank/DDBJ databases">
        <authorList>
            <person name="Bertelli C."/>
        </authorList>
    </citation>
    <scope>NUCLEOTIDE SEQUENCE [LARGE SCALE GENOMIC DNA]</scope>
    <source>
        <strain evidence="12">CRIB-30</strain>
    </source>
</reference>
<evidence type="ECO:0000259" key="9">
    <source>
        <dbReference type="Pfam" id="PF02875"/>
    </source>
</evidence>
<proteinExistence type="inferred from homology"/>
<dbReference type="EC" id="6.3.2.9" evidence="7 8"/>
<dbReference type="GO" id="GO:0051301">
    <property type="term" value="P:cell division"/>
    <property type="evidence" value="ECO:0007669"/>
    <property type="project" value="UniProtKB-KW"/>
</dbReference>
<comment type="catalytic activity">
    <reaction evidence="7 8">
        <text>UDP-N-acetyl-alpha-D-muramoyl-L-alanine + D-glutamate + ATP = UDP-N-acetyl-alpha-D-muramoyl-L-alanyl-D-glutamate + ADP + phosphate + H(+)</text>
        <dbReference type="Rhea" id="RHEA:16429"/>
        <dbReference type="ChEBI" id="CHEBI:15378"/>
        <dbReference type="ChEBI" id="CHEBI:29986"/>
        <dbReference type="ChEBI" id="CHEBI:30616"/>
        <dbReference type="ChEBI" id="CHEBI:43474"/>
        <dbReference type="ChEBI" id="CHEBI:83898"/>
        <dbReference type="ChEBI" id="CHEBI:83900"/>
        <dbReference type="ChEBI" id="CHEBI:456216"/>
        <dbReference type="EC" id="6.3.2.9"/>
    </reaction>
</comment>
<dbReference type="SUPFAM" id="SSF53623">
    <property type="entry name" value="MurD-like peptide ligases, catalytic domain"/>
    <property type="match status" value="1"/>
</dbReference>
<sequence>MERFKTKRVLIAGLGKSGKSACRWLLNKGASLFCFDDQQMNKEHDPEAKELIGKGLKMVSIKSALEDSFDMMVVSPGFPRTHAVYEKFIRESKPVIGEMELAFCQLDKKAVGVTGTNGKTTVVSKIAHCLKDNGIKGEALGNIGTPLLQAVERQGEIDVFVVEISSYQLETLTTARLSSGCILNITPDHLDRYSSMEEYALTKGLMGRVVVPEGRLYVEEKTLKSWGKWIDHPGTMAFGFSPECDVALVNGTIRRFGVTEIRLPDEFGRAAPHDLENMLASYALLRDLDLSAEDILRSFKAFKKPPHRIEFIREVQGVSFFDDSKGTNVDAVLKAVSSMEGRVLLIAGGVDKGASYTLWIPHFQGKVVKIIAIGEAREKIKNELSTMFPVELCSSLQEAVDTAFRSAKKGDSVLLSPGCSSFDMFRDYKHRGDEFKKIVLTL</sequence>
<feature type="binding site" evidence="7">
    <location>
        <begin position="115"/>
        <end position="121"/>
    </location>
    <ligand>
        <name>ATP</name>
        <dbReference type="ChEBI" id="CHEBI:30616"/>
    </ligand>
</feature>
<comment type="function">
    <text evidence="7 8">Cell wall formation. Catalyzes the addition of glutamate to the nucleotide precursor UDP-N-acetylmuramoyl-L-alanine (UMA).</text>
</comment>
<accession>A0A0H5DSM5</accession>
<dbReference type="UniPathway" id="UPA00219"/>
<evidence type="ECO:0000256" key="5">
    <source>
        <dbReference type="ARBA" id="ARBA00022741"/>
    </source>
</evidence>
<dbReference type="Gene3D" id="3.40.50.720">
    <property type="entry name" value="NAD(P)-binding Rossmann-like Domain"/>
    <property type="match status" value="1"/>
</dbReference>
<evidence type="ECO:0000256" key="4">
    <source>
        <dbReference type="ARBA" id="ARBA00022598"/>
    </source>
</evidence>
<keyword evidence="7 8" id="KW-0131">Cell cycle</keyword>
<evidence type="ECO:0000256" key="7">
    <source>
        <dbReference type="HAMAP-Rule" id="MF_00639"/>
    </source>
</evidence>
<keyword evidence="7 8" id="KW-0573">Peptidoglycan synthesis</keyword>
<comment type="pathway">
    <text evidence="2 7 8">Cell wall biogenesis; peptidoglycan biosynthesis.</text>
</comment>
<keyword evidence="7 8" id="KW-0961">Cell wall biogenesis/degradation</keyword>
<dbReference type="GO" id="GO:0009252">
    <property type="term" value="P:peptidoglycan biosynthetic process"/>
    <property type="evidence" value="ECO:0007669"/>
    <property type="project" value="UniProtKB-UniRule"/>
</dbReference>